<protein>
    <recommendedName>
        <fullName evidence="5">Apple domain-containing protein</fullName>
    </recommendedName>
</protein>
<feature type="signal peptide" evidence="1">
    <location>
        <begin position="1"/>
        <end position="19"/>
    </location>
</feature>
<evidence type="ECO:0000256" key="1">
    <source>
        <dbReference type="SAM" id="SignalP"/>
    </source>
</evidence>
<dbReference type="EMBL" id="KB095811">
    <property type="protein sequence ID" value="ESO12544.1"/>
    <property type="molecule type" value="Genomic_DNA"/>
</dbReference>
<feature type="chain" id="PRO_5010979893" description="Apple domain-containing protein" evidence="1">
    <location>
        <begin position="20"/>
        <end position="304"/>
    </location>
</feature>
<evidence type="ECO:0000313" key="3">
    <source>
        <dbReference type="EnsemblMetazoa" id="HelroP159102"/>
    </source>
</evidence>
<dbReference type="EnsemblMetazoa" id="HelroT159102">
    <property type="protein sequence ID" value="HelroP159102"/>
    <property type="gene ID" value="HelroG159102"/>
</dbReference>
<dbReference type="AlphaFoldDB" id="T1ENL3"/>
<evidence type="ECO:0000313" key="4">
    <source>
        <dbReference type="Proteomes" id="UP000015101"/>
    </source>
</evidence>
<dbReference type="Gene3D" id="2.60.120.260">
    <property type="entry name" value="Galactose-binding domain-like"/>
    <property type="match status" value="1"/>
</dbReference>
<dbReference type="EMBL" id="AMQM01000187">
    <property type="status" value="NOT_ANNOTATED_CDS"/>
    <property type="molecule type" value="Genomic_DNA"/>
</dbReference>
<sequence>MRSAIAIIFFYINLNVIIAKSNCFQRFKEDGASFCSCDRPSDNFTLSTFSCWGALMFCSMACLKAPDCLAYNFWNATNQCQLFNQTLKKYSILSGCQHYIKKSPSRINTILTISVDNALIGFYVNGKNISVALNFPHANDVTTADTYNLSATQLHVLAVLARNDGGPNGLIIGSSDDYVQSNSSWKCTPNAYKDWYKINYNDSSWPAASVVLPPIIAAIVTGMAKWISGLSNCSVCAADFYCRKNFIANLNRLISLILNYYTSDIMRQVVKLGKQMSIANDFQYRPTLKTLLISLLLSTSFKAG</sequence>
<name>T1ENL3_HELRO</name>
<dbReference type="CTD" id="20198163"/>
<evidence type="ECO:0008006" key="5">
    <source>
        <dbReference type="Google" id="ProtNLM"/>
    </source>
</evidence>
<evidence type="ECO:0000313" key="2">
    <source>
        <dbReference type="EMBL" id="ESO12544.1"/>
    </source>
</evidence>
<gene>
    <name evidence="3" type="primary">20198163</name>
    <name evidence="2" type="ORF">HELRODRAFT_159102</name>
</gene>
<reference evidence="4" key="1">
    <citation type="submission" date="2012-12" db="EMBL/GenBank/DDBJ databases">
        <authorList>
            <person name="Hellsten U."/>
            <person name="Grimwood J."/>
            <person name="Chapman J.A."/>
            <person name="Shapiro H."/>
            <person name="Aerts A."/>
            <person name="Otillar R.P."/>
            <person name="Terry A.Y."/>
            <person name="Boore J.L."/>
            <person name="Simakov O."/>
            <person name="Marletaz F."/>
            <person name="Cho S.-J."/>
            <person name="Edsinger-Gonzales E."/>
            <person name="Havlak P."/>
            <person name="Kuo D.-H."/>
            <person name="Larsson T."/>
            <person name="Lv J."/>
            <person name="Arendt D."/>
            <person name="Savage R."/>
            <person name="Osoegawa K."/>
            <person name="de Jong P."/>
            <person name="Lindberg D.R."/>
            <person name="Seaver E.C."/>
            <person name="Weisblat D.A."/>
            <person name="Putnam N.H."/>
            <person name="Grigoriev I.V."/>
            <person name="Rokhsar D.S."/>
        </authorList>
    </citation>
    <scope>NUCLEOTIDE SEQUENCE</scope>
</reference>
<dbReference type="KEGG" id="hro:HELRODRAFT_159102"/>
<dbReference type="GeneID" id="20198163"/>
<reference evidence="3" key="3">
    <citation type="submission" date="2015-06" db="UniProtKB">
        <authorList>
            <consortium name="EnsemblMetazoa"/>
        </authorList>
    </citation>
    <scope>IDENTIFICATION</scope>
</reference>
<accession>T1ENL3</accession>
<dbReference type="HOGENOM" id="CLU_066319_0_0_1"/>
<keyword evidence="1" id="KW-0732">Signal</keyword>
<dbReference type="OrthoDB" id="6071271at2759"/>
<organism evidence="3 4">
    <name type="scientific">Helobdella robusta</name>
    <name type="common">Californian leech</name>
    <dbReference type="NCBI Taxonomy" id="6412"/>
    <lineage>
        <taxon>Eukaryota</taxon>
        <taxon>Metazoa</taxon>
        <taxon>Spiralia</taxon>
        <taxon>Lophotrochozoa</taxon>
        <taxon>Annelida</taxon>
        <taxon>Clitellata</taxon>
        <taxon>Hirudinea</taxon>
        <taxon>Rhynchobdellida</taxon>
        <taxon>Glossiphoniidae</taxon>
        <taxon>Helobdella</taxon>
    </lineage>
</organism>
<proteinExistence type="predicted"/>
<keyword evidence="4" id="KW-1185">Reference proteome</keyword>
<dbReference type="Proteomes" id="UP000015101">
    <property type="component" value="Unassembled WGS sequence"/>
</dbReference>
<reference evidence="2 4" key="2">
    <citation type="journal article" date="2013" name="Nature">
        <title>Insights into bilaterian evolution from three spiralian genomes.</title>
        <authorList>
            <person name="Simakov O."/>
            <person name="Marletaz F."/>
            <person name="Cho S.J."/>
            <person name="Edsinger-Gonzales E."/>
            <person name="Havlak P."/>
            <person name="Hellsten U."/>
            <person name="Kuo D.H."/>
            <person name="Larsson T."/>
            <person name="Lv J."/>
            <person name="Arendt D."/>
            <person name="Savage R."/>
            <person name="Osoegawa K."/>
            <person name="de Jong P."/>
            <person name="Grimwood J."/>
            <person name="Chapman J.A."/>
            <person name="Shapiro H."/>
            <person name="Aerts A."/>
            <person name="Otillar R.P."/>
            <person name="Terry A.Y."/>
            <person name="Boore J.L."/>
            <person name="Grigoriev I.V."/>
            <person name="Lindberg D.R."/>
            <person name="Seaver E.C."/>
            <person name="Weisblat D.A."/>
            <person name="Putnam N.H."/>
            <person name="Rokhsar D.S."/>
        </authorList>
    </citation>
    <scope>NUCLEOTIDE SEQUENCE</scope>
</reference>
<dbReference type="RefSeq" id="XP_009009264.1">
    <property type="nucleotide sequence ID" value="XM_009011016.1"/>
</dbReference>
<dbReference type="InParanoid" id="T1ENL3"/>